<dbReference type="RefSeq" id="WP_109587397.1">
    <property type="nucleotide sequence ID" value="NZ_JAXEIU010000046.1"/>
</dbReference>
<protein>
    <submittedName>
        <fullName evidence="5">DNA-binding protein HU-beta/integration host factor subunit beta</fullName>
    </submittedName>
</protein>
<dbReference type="Gene3D" id="4.10.520.10">
    <property type="entry name" value="IHF-like DNA-binding proteins"/>
    <property type="match status" value="1"/>
</dbReference>
<name>A0ABX5LL75_9BACT</name>
<evidence type="ECO:0000256" key="3">
    <source>
        <dbReference type="ARBA" id="ARBA00023125"/>
    </source>
</evidence>
<gene>
    <name evidence="5" type="ORF">B0H50_10832</name>
</gene>
<dbReference type="InterPro" id="IPR000119">
    <property type="entry name" value="Hist_DNA-bd"/>
</dbReference>
<dbReference type="InterPro" id="IPR010992">
    <property type="entry name" value="IHF-like_DNA-bd_dom_sf"/>
</dbReference>
<sequence>MANSGNNLTKKDLVEEIASRAGLTQVDTKIIVENFLAAISQALIEGKNIEIRGFGRFKLRMRGARKARNPRTGEPVNIDAQIRPVFEASKELSKLFDSKSADAKFIEKIESDDSFDDDSNRSEDEYGR</sequence>
<accession>A0ABX5LL75</accession>
<dbReference type="PRINTS" id="PR01727">
    <property type="entry name" value="DNABINDINGHU"/>
</dbReference>
<comment type="caution">
    <text evidence="5">The sequence shown here is derived from an EMBL/GenBank/DDBJ whole genome shotgun (WGS) entry which is preliminary data.</text>
</comment>
<reference evidence="5 6" key="1">
    <citation type="submission" date="2018-05" db="EMBL/GenBank/DDBJ databases">
        <title>Animal gut microbial communities from fecal samples from Wisconsin, USA.</title>
        <authorList>
            <person name="Neumann A."/>
        </authorList>
    </citation>
    <scope>NUCLEOTIDE SEQUENCE [LARGE SCALE GENOMIC DNA]</scope>
    <source>
        <strain evidence="5 6">UWS4</strain>
    </source>
</reference>
<evidence type="ECO:0000256" key="4">
    <source>
        <dbReference type="RuleBase" id="RU003939"/>
    </source>
</evidence>
<dbReference type="PANTHER" id="PTHR33175:SF3">
    <property type="entry name" value="DNA-BINDING PROTEIN HU-BETA"/>
    <property type="match status" value="1"/>
</dbReference>
<dbReference type="EMBL" id="QGHD01000008">
    <property type="protein sequence ID" value="PWL03189.1"/>
    <property type="molecule type" value="Genomic_DNA"/>
</dbReference>
<comment type="similarity">
    <text evidence="1 4">Belongs to the bacterial histone-like protein family.</text>
</comment>
<dbReference type="GO" id="GO:0003677">
    <property type="term" value="F:DNA binding"/>
    <property type="evidence" value="ECO:0007669"/>
    <property type="project" value="UniProtKB-KW"/>
</dbReference>
<keyword evidence="3 5" id="KW-0238">DNA-binding</keyword>
<organism evidence="5 6">
    <name type="scientific">Hallerella porci</name>
    <dbReference type="NCBI Taxonomy" id="1945871"/>
    <lineage>
        <taxon>Bacteria</taxon>
        <taxon>Pseudomonadati</taxon>
        <taxon>Fibrobacterota</taxon>
        <taxon>Fibrobacteria</taxon>
        <taxon>Fibrobacterales</taxon>
        <taxon>Fibrobacteraceae</taxon>
        <taxon>Hallerella</taxon>
    </lineage>
</organism>
<proteinExistence type="inferred from homology"/>
<dbReference type="InterPro" id="IPR020816">
    <property type="entry name" value="Histone-like_DNA-bd_CS"/>
</dbReference>
<dbReference type="Pfam" id="PF00216">
    <property type="entry name" value="Bac_DNA_binding"/>
    <property type="match status" value="1"/>
</dbReference>
<dbReference type="CDD" id="cd13836">
    <property type="entry name" value="IHF_B"/>
    <property type="match status" value="1"/>
</dbReference>
<dbReference type="PANTHER" id="PTHR33175">
    <property type="entry name" value="DNA-BINDING PROTEIN HU"/>
    <property type="match status" value="1"/>
</dbReference>
<dbReference type="SUPFAM" id="SSF47729">
    <property type="entry name" value="IHF-like DNA-binding proteins"/>
    <property type="match status" value="1"/>
</dbReference>
<evidence type="ECO:0000313" key="6">
    <source>
        <dbReference type="Proteomes" id="UP000245523"/>
    </source>
</evidence>
<evidence type="ECO:0000256" key="2">
    <source>
        <dbReference type="ARBA" id="ARBA00023067"/>
    </source>
</evidence>
<keyword evidence="6" id="KW-1185">Reference proteome</keyword>
<keyword evidence="2" id="KW-0226">DNA condensation</keyword>
<dbReference type="PROSITE" id="PS00045">
    <property type="entry name" value="HISTONE_LIKE"/>
    <property type="match status" value="1"/>
</dbReference>
<evidence type="ECO:0000256" key="1">
    <source>
        <dbReference type="ARBA" id="ARBA00010529"/>
    </source>
</evidence>
<dbReference type="SMART" id="SM00411">
    <property type="entry name" value="BHL"/>
    <property type="match status" value="1"/>
</dbReference>
<evidence type="ECO:0000313" key="5">
    <source>
        <dbReference type="EMBL" id="PWL03189.1"/>
    </source>
</evidence>
<dbReference type="Proteomes" id="UP000245523">
    <property type="component" value="Unassembled WGS sequence"/>
</dbReference>